<evidence type="ECO:0000259" key="3">
    <source>
        <dbReference type="PROSITE" id="PS50048"/>
    </source>
</evidence>
<reference evidence="4 5" key="1">
    <citation type="submission" date="2014-02" db="EMBL/GenBank/DDBJ databases">
        <title>The genome sequence of the entomopathogenic fungus Metarhizium robertsii ARSEF 2575.</title>
        <authorList>
            <person name="Giuliano Garisto Donzelli B."/>
            <person name="Roe B.A."/>
            <person name="Macmil S.L."/>
            <person name="Krasnoff S.B."/>
            <person name="Gibson D.M."/>
        </authorList>
    </citation>
    <scope>NUCLEOTIDE SEQUENCE [LARGE SCALE GENOMIC DNA]</scope>
    <source>
        <strain evidence="4 5">ARSEF 2575</strain>
    </source>
</reference>
<dbReference type="InterPro" id="IPR036864">
    <property type="entry name" value="Zn2-C6_fun-type_DNA-bd_sf"/>
</dbReference>
<dbReference type="OrthoDB" id="4933158at2759"/>
<accession>A0A014NCF5</accession>
<dbReference type="EMBL" id="JELW01000019">
    <property type="protein sequence ID" value="EXU99337.1"/>
    <property type="molecule type" value="Genomic_DNA"/>
</dbReference>
<proteinExistence type="predicted"/>
<feature type="region of interest" description="Disordered" evidence="2">
    <location>
        <begin position="495"/>
        <end position="523"/>
    </location>
</feature>
<dbReference type="Pfam" id="PF00172">
    <property type="entry name" value="Zn_clus"/>
    <property type="match status" value="1"/>
</dbReference>
<sequence>MGFKVGFPGTTHGGHLKSLCFLPPALGTGCRARKLACDGRSPSCSQCLKSSRECGGYQYDLIFADPQTTGRRTAGRKRITLSEVAVEPRLPTPGIGQPLSWPMNDILSLVVQNFIPRRDETNAKSQGLTAPSRVCGSWIEVVPDLKTSGPNGHALTSSIKAFAVALTTCRRPLGAPIVDALAAHGTALSSLQQALTRGRNEGPDELSAAIMFLFLSEIMVPACGSYGAHIGGISRLMLSRGPAYYANGTSHRIFIGCRPSQIICFILYRRACFLEAAEWCTIPFQTSPAEPLQELMSIGACIPSLLQAIDQLEATSKQHGHFSACIDKLLDIIRRLDCWRYSYSANLSSTYGRDFVAPPASEDIWYPDITVANSLTHYWAFWIICAVYAIQLDSGGIWSGRLGEANVVQQEAIRSKSNLIMRSVEYLTQKKMKLFGATSLGLPGKVAYEYSQQAGDLNSVTFSNKVIKNISEKGYSYLNAFIQSDFKILPLSTPRHQNGDQRGRTISNSTALQLKAQEEREIR</sequence>
<protein>
    <submittedName>
        <fullName evidence="4">Zn(2)-Cys(6) zinc finger domain protein</fullName>
    </submittedName>
</protein>
<comment type="caution">
    <text evidence="4">The sequence shown here is derived from an EMBL/GenBank/DDBJ whole genome shotgun (WGS) entry which is preliminary data.</text>
</comment>
<evidence type="ECO:0000313" key="5">
    <source>
        <dbReference type="Proteomes" id="UP000030151"/>
    </source>
</evidence>
<dbReference type="HOGENOM" id="CLU_021599_0_1_1"/>
<dbReference type="eggNOG" id="ENOG502SPCH">
    <property type="taxonomic scope" value="Eukaryota"/>
</dbReference>
<name>A0A014NCF5_9HYPO</name>
<organism evidence="4 5">
    <name type="scientific">Metarhizium robertsii</name>
    <dbReference type="NCBI Taxonomy" id="568076"/>
    <lineage>
        <taxon>Eukaryota</taxon>
        <taxon>Fungi</taxon>
        <taxon>Dikarya</taxon>
        <taxon>Ascomycota</taxon>
        <taxon>Pezizomycotina</taxon>
        <taxon>Sordariomycetes</taxon>
        <taxon>Hypocreomycetidae</taxon>
        <taxon>Hypocreales</taxon>
        <taxon>Clavicipitaceae</taxon>
        <taxon>Metarhizium</taxon>
    </lineage>
</organism>
<dbReference type="InterPro" id="IPR001138">
    <property type="entry name" value="Zn2Cys6_DnaBD"/>
</dbReference>
<dbReference type="Proteomes" id="UP000030151">
    <property type="component" value="Unassembled WGS sequence"/>
</dbReference>
<keyword evidence="1" id="KW-0539">Nucleus</keyword>
<dbReference type="CDD" id="cd00067">
    <property type="entry name" value="GAL4"/>
    <property type="match status" value="1"/>
</dbReference>
<dbReference type="GO" id="GO:0008270">
    <property type="term" value="F:zinc ion binding"/>
    <property type="evidence" value="ECO:0007669"/>
    <property type="project" value="InterPro"/>
</dbReference>
<dbReference type="PANTHER" id="PTHR38111">
    <property type="entry name" value="ZN(2)-C6 FUNGAL-TYPE DOMAIN-CONTAINING PROTEIN-RELATED"/>
    <property type="match status" value="1"/>
</dbReference>
<evidence type="ECO:0000256" key="2">
    <source>
        <dbReference type="SAM" id="MobiDB-lite"/>
    </source>
</evidence>
<dbReference type="PROSITE" id="PS50048">
    <property type="entry name" value="ZN2_CY6_FUNGAL_2"/>
    <property type="match status" value="1"/>
</dbReference>
<dbReference type="GO" id="GO:0000981">
    <property type="term" value="F:DNA-binding transcription factor activity, RNA polymerase II-specific"/>
    <property type="evidence" value="ECO:0007669"/>
    <property type="project" value="InterPro"/>
</dbReference>
<gene>
    <name evidence="4" type="ORF">X797_007472</name>
</gene>
<evidence type="ECO:0000313" key="4">
    <source>
        <dbReference type="EMBL" id="EXU99337.1"/>
    </source>
</evidence>
<dbReference type="InterPro" id="IPR053178">
    <property type="entry name" value="Osmoadaptation_assoc"/>
</dbReference>
<dbReference type="PROSITE" id="PS51257">
    <property type="entry name" value="PROKAR_LIPOPROTEIN"/>
    <property type="match status" value="1"/>
</dbReference>
<feature type="domain" description="Zn(2)-C6 fungal-type" evidence="3">
    <location>
        <begin position="30"/>
        <end position="54"/>
    </location>
</feature>
<evidence type="ECO:0000256" key="1">
    <source>
        <dbReference type="ARBA" id="ARBA00023242"/>
    </source>
</evidence>
<dbReference type="PANTHER" id="PTHR38111:SF9">
    <property type="entry name" value="ZN(2)-C6 FUNGAL-TYPE DOMAIN-CONTAINING PROTEIN"/>
    <property type="match status" value="1"/>
</dbReference>
<dbReference type="AlphaFoldDB" id="A0A014NCF5"/>
<dbReference type="Gene3D" id="4.10.240.10">
    <property type="entry name" value="Zn(2)-C6 fungal-type DNA-binding domain"/>
    <property type="match status" value="1"/>
</dbReference>
<dbReference type="SUPFAM" id="SSF57701">
    <property type="entry name" value="Zn2/Cys6 DNA-binding domain"/>
    <property type="match status" value="1"/>
</dbReference>